<dbReference type="PANTHER" id="PTHR43736">
    <property type="entry name" value="ADP-RIBOSE PYROPHOSPHATASE"/>
    <property type="match status" value="1"/>
</dbReference>
<evidence type="ECO:0000256" key="1">
    <source>
        <dbReference type="ARBA" id="ARBA00001946"/>
    </source>
</evidence>
<dbReference type="InterPro" id="IPR000086">
    <property type="entry name" value="NUDIX_hydrolase_dom"/>
</dbReference>
<proteinExistence type="inferred from homology"/>
<gene>
    <name evidence="5" type="ORF">PhaeoP63_03181</name>
</gene>
<comment type="similarity">
    <text evidence="3">Belongs to the Nudix hydrolase family.</text>
</comment>
<accession>A0AAC9ZBU0</accession>
<dbReference type="InterPro" id="IPR020084">
    <property type="entry name" value="NUDIX_hydrolase_CS"/>
</dbReference>
<dbReference type="GO" id="GO:0016787">
    <property type="term" value="F:hydrolase activity"/>
    <property type="evidence" value="ECO:0007669"/>
    <property type="project" value="UniProtKB-KW"/>
</dbReference>
<dbReference type="InterPro" id="IPR020476">
    <property type="entry name" value="Nudix_hydrolase"/>
</dbReference>
<dbReference type="PROSITE" id="PS00893">
    <property type="entry name" value="NUDIX_BOX"/>
    <property type="match status" value="1"/>
</dbReference>
<protein>
    <submittedName>
        <fullName evidence="5">ADP-ribose pyrophosphatase</fullName>
    </submittedName>
</protein>
<keyword evidence="2 3" id="KW-0378">Hydrolase</keyword>
<evidence type="ECO:0000259" key="4">
    <source>
        <dbReference type="PROSITE" id="PS51462"/>
    </source>
</evidence>
<dbReference type="PRINTS" id="PR00502">
    <property type="entry name" value="NUDIXFAMILY"/>
</dbReference>
<dbReference type="SUPFAM" id="SSF55811">
    <property type="entry name" value="Nudix"/>
    <property type="match status" value="1"/>
</dbReference>
<reference evidence="5 6" key="1">
    <citation type="journal article" date="2017" name="Front. Microbiol.">
        <title>Phaeobacter piscinae sp. nov., a species of the Roseobacter group and potential aquaculture probiont.</title>
        <authorList>
            <person name="Sonnenschein E.C."/>
            <person name="Phippen C.B.W."/>
            <person name="Nielsen K.F."/>
            <person name="Mateiu R.V."/>
            <person name="Melchiorsen J."/>
            <person name="Gram L."/>
            <person name="Overmann J."/>
            <person name="Freese H.M."/>
        </authorList>
    </citation>
    <scope>NUCLEOTIDE SEQUENCE [LARGE SCALE GENOMIC DNA]</scope>
    <source>
        <strain evidence="5 6">P63</strain>
    </source>
</reference>
<dbReference type="GeneID" id="31847552"/>
<dbReference type="InterPro" id="IPR015797">
    <property type="entry name" value="NUDIX_hydrolase-like_dom_sf"/>
</dbReference>
<dbReference type="Gene3D" id="3.90.79.10">
    <property type="entry name" value="Nucleoside Triphosphate Pyrophosphohydrolase"/>
    <property type="match status" value="1"/>
</dbReference>
<evidence type="ECO:0000313" key="6">
    <source>
        <dbReference type="Proteomes" id="UP000217545"/>
    </source>
</evidence>
<dbReference type="Pfam" id="PF00293">
    <property type="entry name" value="NUDIX"/>
    <property type="match status" value="1"/>
</dbReference>
<evidence type="ECO:0000313" key="5">
    <source>
        <dbReference type="EMBL" id="ATF07230.1"/>
    </source>
</evidence>
<feature type="domain" description="Nudix hydrolase" evidence="4">
    <location>
        <begin position="17"/>
        <end position="153"/>
    </location>
</feature>
<dbReference type="PROSITE" id="PS51462">
    <property type="entry name" value="NUDIX"/>
    <property type="match status" value="1"/>
</dbReference>
<organism evidence="5 6">
    <name type="scientific">Phaeobacter gallaeciensis</name>
    <dbReference type="NCBI Taxonomy" id="60890"/>
    <lineage>
        <taxon>Bacteria</taxon>
        <taxon>Pseudomonadati</taxon>
        <taxon>Pseudomonadota</taxon>
        <taxon>Alphaproteobacteria</taxon>
        <taxon>Rhodobacterales</taxon>
        <taxon>Roseobacteraceae</taxon>
        <taxon>Phaeobacter</taxon>
    </lineage>
</organism>
<dbReference type="Proteomes" id="UP000217545">
    <property type="component" value="Chromosome"/>
</dbReference>
<evidence type="ECO:0000256" key="3">
    <source>
        <dbReference type="RuleBase" id="RU003476"/>
    </source>
</evidence>
<dbReference type="AlphaFoldDB" id="A0AAC9ZBU0"/>
<evidence type="ECO:0000256" key="2">
    <source>
        <dbReference type="ARBA" id="ARBA00022801"/>
    </source>
</evidence>
<dbReference type="EMBL" id="CP010784">
    <property type="protein sequence ID" value="ATF07230.1"/>
    <property type="molecule type" value="Genomic_DNA"/>
</dbReference>
<dbReference type="RefSeq" id="WP_024098533.1">
    <property type="nucleotide sequence ID" value="NZ_CP010588.1"/>
</dbReference>
<sequence length="169" mass="18009">MPNDAAIPDSSSGQNQPPRPVLGALAVVCRAGQGGDQVILIQRKSPPNAGWWGFPGGHVELGETAMQAAARELLEETGVIATPREVLTHVDVMLRDEAGKVHRQYLLVAVLCDYISGQPTPDDDALQAQWVPVADLTNRFGATPDRMLIDQVAEVAALAQEQQHSATSA</sequence>
<comment type="cofactor">
    <cofactor evidence="1">
        <name>Mg(2+)</name>
        <dbReference type="ChEBI" id="CHEBI:18420"/>
    </cofactor>
</comment>
<name>A0AAC9ZBU0_9RHOB</name>
<dbReference type="CDD" id="cd04673">
    <property type="entry name" value="NUDIX_ADPRase"/>
    <property type="match status" value="1"/>
</dbReference>
<dbReference type="PANTHER" id="PTHR43736:SF1">
    <property type="entry name" value="DIHYDRONEOPTERIN TRIPHOSPHATE DIPHOSPHATASE"/>
    <property type="match status" value="1"/>
</dbReference>